<organism evidence="2">
    <name type="scientific">Pseudomonas sp. 11BF10</name>
    <dbReference type="NCBI Taxonomy" id="941394"/>
    <lineage>
        <taxon>Bacteria</taxon>
        <taxon>Pseudomonadati</taxon>
        <taxon>Pseudomonadota</taxon>
        <taxon>Gammaproteobacteria</taxon>
        <taxon>Pseudomonadales</taxon>
        <taxon>Pseudomonadaceae</taxon>
        <taxon>Pseudomonas</taxon>
    </lineage>
</organism>
<reference evidence="2" key="1">
    <citation type="journal article" date="2011" name="Appl. Environ. Microbiol.">
        <title>Preclinical class 1 integron with a complete Tn402-like transposition module.</title>
        <authorList>
            <person name="Sajjad A."/>
            <person name="Holley M.P."/>
            <person name="Labbate M."/>
            <person name="Stokes H.W."/>
            <person name="Gillings M.R."/>
        </authorList>
    </citation>
    <scope>NUCLEOTIDE SEQUENCE</scope>
    <source>
        <strain evidence="2">11BF10</strain>
    </source>
</reference>
<accession>E7DYL9</accession>
<name>E7DYL9_9PSED</name>
<dbReference type="EMBL" id="HQ423158">
    <property type="protein sequence ID" value="ADU55741.1"/>
    <property type="molecule type" value="Genomic_DNA"/>
</dbReference>
<evidence type="ECO:0000313" key="2">
    <source>
        <dbReference type="EMBL" id="ADU55741.1"/>
    </source>
</evidence>
<proteinExistence type="predicted"/>
<feature type="compositionally biased region" description="Polar residues" evidence="1">
    <location>
        <begin position="1"/>
        <end position="13"/>
    </location>
</feature>
<feature type="region of interest" description="Disordered" evidence="1">
    <location>
        <begin position="1"/>
        <end position="35"/>
    </location>
</feature>
<protein>
    <submittedName>
        <fullName evidence="2">Uncharacterized protein</fullName>
    </submittedName>
</protein>
<gene>
    <name evidence="2" type="ORF">orf3</name>
</gene>
<evidence type="ECO:0000256" key="1">
    <source>
        <dbReference type="SAM" id="MobiDB-lite"/>
    </source>
</evidence>
<dbReference type="AlphaFoldDB" id="E7DYL9"/>
<feature type="compositionally biased region" description="Basic and acidic residues" evidence="1">
    <location>
        <begin position="14"/>
        <end position="35"/>
    </location>
</feature>
<sequence>MPLSCSVQVSTMERSPRELPKANFRGREKHTETQRNRDLVNAAADSLHRLRLKGKISERGTLRLSTCVRPQYY</sequence>